<reference evidence="8" key="1">
    <citation type="journal article" date="2019" name="Int. J. Syst. Evol. Microbiol.">
        <title>The Global Catalogue of Microorganisms (GCM) 10K type strain sequencing project: providing services to taxonomists for standard genome sequencing and annotation.</title>
        <authorList>
            <consortium name="The Broad Institute Genomics Platform"/>
            <consortium name="The Broad Institute Genome Sequencing Center for Infectious Disease"/>
            <person name="Wu L."/>
            <person name="Ma J."/>
        </authorList>
    </citation>
    <scope>NUCLEOTIDE SEQUENCE [LARGE SCALE GENOMIC DNA]</scope>
    <source>
        <strain evidence="8">JCM 17924</strain>
    </source>
</reference>
<evidence type="ECO:0000256" key="3">
    <source>
        <dbReference type="ARBA" id="ARBA00023199"/>
    </source>
</evidence>
<protein>
    <submittedName>
        <fullName evidence="7">Translesion error-prone DNA polymerase V subunit UmuC</fullName>
    </submittedName>
</protein>
<keyword evidence="8" id="KW-1185">Reference proteome</keyword>
<evidence type="ECO:0000256" key="4">
    <source>
        <dbReference type="ARBA" id="ARBA00023204"/>
    </source>
</evidence>
<comment type="caution">
    <text evidence="7">The sequence shown here is derived from an EMBL/GenBank/DDBJ whole genome shotgun (WGS) entry which is preliminary data.</text>
</comment>
<keyword evidence="2" id="KW-0227">DNA damage</keyword>
<sequence length="448" mass="48840">MPDRRPFRRPAGIFALVDCNNFYVSCERVFQPKLEGVPVVVLSNNDGCVVARSAEAKALGLKMGDPYFQVRSLLVRHGGQAFSSNYALYGDMSRRVMGLLAAEAPAVEVYSVDECFLDLRGMTRWVQPDLAALGKRLRRRVHQHTGIPTCVGIAPTKTLAKLANRVAKKRPELAGVCWLQDAELRAWALEQVPAEDVWGVGRQYAQKLQEQGITTAAQLAQVPLGWAKQQLGGVVGQRLVRELQGFPCLALGESEDGTRQRQSLCVSRSFGGAVTTFDQVWEALANHVTRAAEKLRAQSSAAHLLTVFVETSRYDGTPPPHSRSTVVTLPAGTADTGLLLAQARAALRRIFGPGARYVKTGVVLGGFEPEGQRQLDLFSPPPAPVSIEEPRAAVLAALDGLNQRFGRGTVTLAAALVGKQQPPPVWATRFERRSPAYTSWRELWTVSA</sequence>
<dbReference type="InterPro" id="IPR050116">
    <property type="entry name" value="DNA_polymerase-Y"/>
</dbReference>
<organism evidence="7 8">
    <name type="scientific">Hymenobacter koreensis</name>
    <dbReference type="NCBI Taxonomy" id="1084523"/>
    <lineage>
        <taxon>Bacteria</taxon>
        <taxon>Pseudomonadati</taxon>
        <taxon>Bacteroidota</taxon>
        <taxon>Cytophagia</taxon>
        <taxon>Cytophagales</taxon>
        <taxon>Hymenobacteraceae</taxon>
        <taxon>Hymenobacter</taxon>
    </lineage>
</organism>
<dbReference type="InterPro" id="IPR025188">
    <property type="entry name" value="DUF4113"/>
</dbReference>
<dbReference type="Gene3D" id="3.30.1490.100">
    <property type="entry name" value="DNA polymerase, Y-family, little finger domain"/>
    <property type="match status" value="1"/>
</dbReference>
<keyword evidence="4" id="KW-0234">DNA repair</keyword>
<dbReference type="Pfam" id="PF00817">
    <property type="entry name" value="IMS"/>
    <property type="match status" value="1"/>
</dbReference>
<evidence type="ECO:0000313" key="8">
    <source>
        <dbReference type="Proteomes" id="UP001500454"/>
    </source>
</evidence>
<evidence type="ECO:0000259" key="6">
    <source>
        <dbReference type="PROSITE" id="PS50173"/>
    </source>
</evidence>
<dbReference type="SUPFAM" id="SSF56672">
    <property type="entry name" value="DNA/RNA polymerases"/>
    <property type="match status" value="1"/>
</dbReference>
<name>A0ABP8IY20_9BACT</name>
<keyword evidence="3" id="KW-0741">SOS mutagenesis</keyword>
<dbReference type="Gene3D" id="3.30.70.270">
    <property type="match status" value="1"/>
</dbReference>
<dbReference type="PANTHER" id="PTHR11076">
    <property type="entry name" value="DNA REPAIR POLYMERASE UMUC / TRANSFERASE FAMILY MEMBER"/>
    <property type="match status" value="1"/>
</dbReference>
<dbReference type="CDD" id="cd01700">
    <property type="entry name" value="PolY_Pol_V_umuC"/>
    <property type="match status" value="1"/>
</dbReference>
<dbReference type="RefSeq" id="WP_345223277.1">
    <property type="nucleotide sequence ID" value="NZ_BAABHA010000003.1"/>
</dbReference>
<evidence type="ECO:0000313" key="7">
    <source>
        <dbReference type="EMBL" id="GAA4379615.1"/>
    </source>
</evidence>
<evidence type="ECO:0000256" key="2">
    <source>
        <dbReference type="ARBA" id="ARBA00022763"/>
    </source>
</evidence>
<comment type="similarity">
    <text evidence="1">Belongs to the DNA polymerase type-Y family.</text>
</comment>
<dbReference type="PANTHER" id="PTHR11076:SF34">
    <property type="entry name" value="PROTEIN UMUC"/>
    <property type="match status" value="1"/>
</dbReference>
<evidence type="ECO:0000256" key="1">
    <source>
        <dbReference type="ARBA" id="ARBA00010945"/>
    </source>
</evidence>
<dbReference type="PROSITE" id="PS50173">
    <property type="entry name" value="UMUC"/>
    <property type="match status" value="1"/>
</dbReference>
<keyword evidence="5" id="KW-0742">SOS response</keyword>
<dbReference type="Proteomes" id="UP001500454">
    <property type="component" value="Unassembled WGS sequence"/>
</dbReference>
<dbReference type="InterPro" id="IPR043128">
    <property type="entry name" value="Rev_trsase/Diguanyl_cyclase"/>
</dbReference>
<dbReference type="InterPro" id="IPR001126">
    <property type="entry name" value="UmuC"/>
</dbReference>
<evidence type="ECO:0000256" key="5">
    <source>
        <dbReference type="ARBA" id="ARBA00023236"/>
    </source>
</evidence>
<dbReference type="Gene3D" id="3.40.1170.60">
    <property type="match status" value="1"/>
</dbReference>
<dbReference type="InterPro" id="IPR017961">
    <property type="entry name" value="DNA_pol_Y-fam_little_finger"/>
</dbReference>
<dbReference type="Pfam" id="PF11799">
    <property type="entry name" value="IMS_C"/>
    <property type="match status" value="1"/>
</dbReference>
<dbReference type="InterPro" id="IPR043502">
    <property type="entry name" value="DNA/RNA_pol_sf"/>
</dbReference>
<dbReference type="EMBL" id="BAABHA010000003">
    <property type="protein sequence ID" value="GAA4379615.1"/>
    <property type="molecule type" value="Genomic_DNA"/>
</dbReference>
<dbReference type="InterPro" id="IPR036775">
    <property type="entry name" value="DNA_pol_Y-fam_lit_finger_sf"/>
</dbReference>
<proteinExistence type="inferred from homology"/>
<gene>
    <name evidence="7" type="primary">umuC_1</name>
    <name evidence="7" type="ORF">GCM10023186_17190</name>
</gene>
<feature type="domain" description="UmuC" evidence="6">
    <location>
        <begin position="14"/>
        <end position="201"/>
    </location>
</feature>
<dbReference type="Pfam" id="PF13438">
    <property type="entry name" value="DUF4113"/>
    <property type="match status" value="1"/>
</dbReference>
<accession>A0ABP8IY20</accession>
<dbReference type="Gene3D" id="1.10.150.20">
    <property type="entry name" value="5' to 3' exonuclease, C-terminal subdomain"/>
    <property type="match status" value="1"/>
</dbReference>